<feature type="transmembrane region" description="Helical" evidence="8">
    <location>
        <begin position="322"/>
        <end position="342"/>
    </location>
</feature>
<keyword evidence="6 8" id="KW-1133">Transmembrane helix</keyword>
<evidence type="ECO:0000256" key="7">
    <source>
        <dbReference type="ARBA" id="ARBA00023136"/>
    </source>
</evidence>
<accession>A0A151B103</accession>
<proteinExistence type="inferred from homology"/>
<sequence length="581" mass="62272">MQYFQNYNPLNNVFLSTVVAALPIVVLLYLLAIHPHKDKYGRTERGIFAPYAAISAAVVGILVAVLVMKMPVPSALSAFVMGAMYGLLPIGWIVFSAIFLYTMTLVTGKFEIVKNSVASISPDRRLQALLVAFSFGAFMEGAAGFGTPVAVAGALMVGLGFRPLTAAVICLIANTAPVAWGAIGTPILTLSNVSGIPAELITKMAGRQLPFFSIIVPFWLVATLVFMDKGKWKDVWEVWPATLVCGASFALTQYAMSQAGNVMLVDIASGIVSMVATALFLKIWQPRHIIATEDALAGSEAAATSAVAVKKQQLPRYTTGELIQAWLPWVLLAAAVFLWGMGDWKAFLNKISAPKINMPYLHGLVFRTPPVAHGNKPELEAAIYVFNWLSAAGTGIMVAALISGFFVLRLTPAQWSETLRRTVVRMKVPITVIATVVGLGYTTRYAGTDAILGLAFTRTGAAYPFFASMLGWLGVFLTGSDTSSNAMFGSLQRITAEQLGLNPVLIVTANSTGGVMGKMIDAQSIVVSTVACYEDHEEGMAAVGPIFRNVVWHSLALAILLSGLIWLQAYVFTGMQVPFTP</sequence>
<dbReference type="PATRIC" id="fig|1122241.3.peg.180"/>
<dbReference type="GO" id="GO:0015129">
    <property type="term" value="F:lactate transmembrane transporter activity"/>
    <property type="evidence" value="ECO:0007669"/>
    <property type="project" value="UniProtKB-UniRule"/>
</dbReference>
<comment type="subcellular location">
    <subcellularLocation>
        <location evidence="1 8">Cell membrane</location>
        <topology evidence="1 8">Multi-pass membrane protein</topology>
    </subcellularLocation>
</comment>
<dbReference type="NCBIfam" id="TIGR00795">
    <property type="entry name" value="lctP"/>
    <property type="match status" value="1"/>
</dbReference>
<dbReference type="InterPro" id="IPR003804">
    <property type="entry name" value="Lactate_perm"/>
</dbReference>
<feature type="transmembrane region" description="Helical" evidence="8">
    <location>
        <begin position="385"/>
        <end position="410"/>
    </location>
</feature>
<dbReference type="PANTHER" id="PTHR30003:SF0">
    <property type="entry name" value="GLYCOLATE PERMEASE GLCA-RELATED"/>
    <property type="match status" value="1"/>
</dbReference>
<feature type="transmembrane region" description="Helical" evidence="8">
    <location>
        <begin position="126"/>
        <end position="157"/>
    </location>
</feature>
<name>A0A151B103_9FIRM</name>
<evidence type="ECO:0000313" key="9">
    <source>
        <dbReference type="EMBL" id="KYH33463.1"/>
    </source>
</evidence>
<feature type="transmembrane region" description="Helical" evidence="8">
    <location>
        <begin position="47"/>
        <end position="67"/>
    </location>
</feature>
<feature type="transmembrane region" description="Helical" evidence="8">
    <location>
        <begin position="550"/>
        <end position="571"/>
    </location>
</feature>
<protein>
    <recommendedName>
        <fullName evidence="8">L-lactate permease</fullName>
    </recommendedName>
</protein>
<dbReference type="GO" id="GO:0005886">
    <property type="term" value="C:plasma membrane"/>
    <property type="evidence" value="ECO:0007669"/>
    <property type="project" value="UniProtKB-SubCell"/>
</dbReference>
<dbReference type="Pfam" id="PF02652">
    <property type="entry name" value="Lactate_perm"/>
    <property type="match status" value="1"/>
</dbReference>
<dbReference type="GO" id="GO:0015295">
    <property type="term" value="F:solute:proton symporter activity"/>
    <property type="evidence" value="ECO:0007669"/>
    <property type="project" value="TreeGrafter"/>
</dbReference>
<comment type="caution">
    <text evidence="9">The sequence shown here is derived from an EMBL/GenBank/DDBJ whole genome shotgun (WGS) entry which is preliminary data.</text>
</comment>
<feature type="transmembrane region" description="Helical" evidence="8">
    <location>
        <begin position="208"/>
        <end position="226"/>
    </location>
</feature>
<feature type="transmembrane region" description="Helical" evidence="8">
    <location>
        <begin position="422"/>
        <end position="441"/>
    </location>
</feature>
<evidence type="ECO:0000256" key="2">
    <source>
        <dbReference type="ARBA" id="ARBA00010100"/>
    </source>
</evidence>
<feature type="transmembrane region" description="Helical" evidence="8">
    <location>
        <begin position="12"/>
        <end position="35"/>
    </location>
</feature>
<keyword evidence="4 8" id="KW-1003">Cell membrane</keyword>
<comment type="function">
    <text evidence="8">Uptake of L-lactate across the membrane. Can also transport D-lactate and glycolate.</text>
</comment>
<evidence type="ECO:0000313" key="10">
    <source>
        <dbReference type="Proteomes" id="UP000075670"/>
    </source>
</evidence>
<dbReference type="RefSeq" id="WP_062280297.1">
    <property type="nucleotide sequence ID" value="NZ_LTBC01000001.1"/>
</dbReference>
<evidence type="ECO:0000256" key="8">
    <source>
        <dbReference type="RuleBase" id="RU365092"/>
    </source>
</evidence>
<gene>
    <name evidence="9" type="primary">lutP</name>
    <name evidence="9" type="ORF">MOMUL_01640</name>
</gene>
<keyword evidence="3 8" id="KW-0813">Transport</keyword>
<organism evidence="9 10">
    <name type="scientific">Moorella mulderi DSM 14980</name>
    <dbReference type="NCBI Taxonomy" id="1122241"/>
    <lineage>
        <taxon>Bacteria</taxon>
        <taxon>Bacillati</taxon>
        <taxon>Bacillota</taxon>
        <taxon>Clostridia</taxon>
        <taxon>Neomoorellales</taxon>
        <taxon>Neomoorellaceae</taxon>
        <taxon>Neomoorella</taxon>
    </lineage>
</organism>
<evidence type="ECO:0000256" key="6">
    <source>
        <dbReference type="ARBA" id="ARBA00022989"/>
    </source>
</evidence>
<comment type="similarity">
    <text evidence="2 8">Belongs to the lactate permease family.</text>
</comment>
<feature type="transmembrane region" description="Helical" evidence="8">
    <location>
        <begin position="164"/>
        <end position="188"/>
    </location>
</feature>
<dbReference type="EMBL" id="LTBC01000001">
    <property type="protein sequence ID" value="KYH33463.1"/>
    <property type="molecule type" value="Genomic_DNA"/>
</dbReference>
<keyword evidence="10" id="KW-1185">Reference proteome</keyword>
<dbReference type="AlphaFoldDB" id="A0A151B103"/>
<dbReference type="OrthoDB" id="9761056at2"/>
<feature type="transmembrane region" description="Helical" evidence="8">
    <location>
        <begin position="262"/>
        <end position="281"/>
    </location>
</feature>
<evidence type="ECO:0000256" key="5">
    <source>
        <dbReference type="ARBA" id="ARBA00022692"/>
    </source>
</evidence>
<dbReference type="Proteomes" id="UP000075670">
    <property type="component" value="Unassembled WGS sequence"/>
</dbReference>
<evidence type="ECO:0000256" key="1">
    <source>
        <dbReference type="ARBA" id="ARBA00004651"/>
    </source>
</evidence>
<evidence type="ECO:0000256" key="4">
    <source>
        <dbReference type="ARBA" id="ARBA00022475"/>
    </source>
</evidence>
<dbReference type="PANTHER" id="PTHR30003">
    <property type="entry name" value="L-LACTATE PERMEASE"/>
    <property type="match status" value="1"/>
</dbReference>
<feature type="transmembrane region" description="Helical" evidence="8">
    <location>
        <begin position="461"/>
        <end position="479"/>
    </location>
</feature>
<evidence type="ECO:0000256" key="3">
    <source>
        <dbReference type="ARBA" id="ARBA00022448"/>
    </source>
</evidence>
<feature type="transmembrane region" description="Helical" evidence="8">
    <location>
        <begin position="79"/>
        <end position="106"/>
    </location>
</feature>
<keyword evidence="5 8" id="KW-0812">Transmembrane</keyword>
<keyword evidence="7 8" id="KW-0472">Membrane</keyword>
<reference evidence="9 10" key="1">
    <citation type="submission" date="2016-02" db="EMBL/GenBank/DDBJ databases">
        <title>Genome sequence of Moorella mulderi DSM 14980.</title>
        <authorList>
            <person name="Poehlein A."/>
            <person name="Daniel R."/>
        </authorList>
    </citation>
    <scope>NUCLEOTIDE SEQUENCE [LARGE SCALE GENOMIC DNA]</scope>
    <source>
        <strain evidence="9 10">DSM 14980</strain>
    </source>
</reference>